<dbReference type="EMBL" id="JH171424">
    <property type="protein sequence ID" value="EHB11694.1"/>
    <property type="molecule type" value="Genomic_DNA"/>
</dbReference>
<feature type="region of interest" description="Disordered" evidence="1">
    <location>
        <begin position="78"/>
        <end position="119"/>
    </location>
</feature>
<reference evidence="2 3" key="1">
    <citation type="journal article" date="2011" name="Nature">
        <title>Genome sequencing reveals insights into physiology and longevity of the naked mole rat.</title>
        <authorList>
            <person name="Kim E.B."/>
            <person name="Fang X."/>
            <person name="Fushan A.A."/>
            <person name="Huang Z."/>
            <person name="Lobanov A.V."/>
            <person name="Han L."/>
            <person name="Marino S.M."/>
            <person name="Sun X."/>
            <person name="Turanov A.A."/>
            <person name="Yang P."/>
            <person name="Yim S.H."/>
            <person name="Zhao X."/>
            <person name="Kasaikina M.V."/>
            <person name="Stoletzki N."/>
            <person name="Peng C."/>
            <person name="Polak P."/>
            <person name="Xiong Z."/>
            <person name="Kiezun A."/>
            <person name="Zhu Y."/>
            <person name="Chen Y."/>
            <person name="Kryukov G.V."/>
            <person name="Zhang Q."/>
            <person name="Peshkin L."/>
            <person name="Yang L."/>
            <person name="Bronson R.T."/>
            <person name="Buffenstein R."/>
            <person name="Wang B."/>
            <person name="Han C."/>
            <person name="Li Q."/>
            <person name="Chen L."/>
            <person name="Zhao W."/>
            <person name="Sunyaev S.R."/>
            <person name="Park T.J."/>
            <person name="Zhang G."/>
            <person name="Wang J."/>
            <person name="Gladyshev V.N."/>
        </authorList>
    </citation>
    <scope>NUCLEOTIDE SEQUENCE [LARGE SCALE GENOMIC DNA]</scope>
</reference>
<dbReference type="AlphaFoldDB" id="G5BQY3"/>
<accession>G5BQY3</accession>
<sequence>MPLARAPLGVDNPQARSRSSRTRRLWARTLTGPPLILVCRPPRAGPPSPTEPSWGRARTVPDLAAGRLGVRLTHVAPPSRARTPLTRHPQAFPHVRHRQQPPQTPTVLLLDPTRAPAPH</sequence>
<dbReference type="InParanoid" id="G5BQY3"/>
<gene>
    <name evidence="2" type="ORF">GW7_07389</name>
</gene>
<protein>
    <submittedName>
        <fullName evidence="2">Uncharacterized protein</fullName>
    </submittedName>
</protein>
<name>G5BQY3_HETGA</name>
<dbReference type="Proteomes" id="UP000006813">
    <property type="component" value="Unassembled WGS sequence"/>
</dbReference>
<proteinExistence type="predicted"/>
<organism evidence="2 3">
    <name type="scientific">Heterocephalus glaber</name>
    <name type="common">Naked mole rat</name>
    <dbReference type="NCBI Taxonomy" id="10181"/>
    <lineage>
        <taxon>Eukaryota</taxon>
        <taxon>Metazoa</taxon>
        <taxon>Chordata</taxon>
        <taxon>Craniata</taxon>
        <taxon>Vertebrata</taxon>
        <taxon>Euteleostomi</taxon>
        <taxon>Mammalia</taxon>
        <taxon>Eutheria</taxon>
        <taxon>Euarchontoglires</taxon>
        <taxon>Glires</taxon>
        <taxon>Rodentia</taxon>
        <taxon>Hystricomorpha</taxon>
        <taxon>Bathyergidae</taxon>
        <taxon>Heterocephalus</taxon>
    </lineage>
</organism>
<evidence type="ECO:0000256" key="1">
    <source>
        <dbReference type="SAM" id="MobiDB-lite"/>
    </source>
</evidence>
<feature type="region of interest" description="Disordered" evidence="1">
    <location>
        <begin position="1"/>
        <end position="57"/>
    </location>
</feature>
<evidence type="ECO:0000313" key="2">
    <source>
        <dbReference type="EMBL" id="EHB11694.1"/>
    </source>
</evidence>
<evidence type="ECO:0000313" key="3">
    <source>
        <dbReference type="Proteomes" id="UP000006813"/>
    </source>
</evidence>